<sequence>MVANDCFLGIDLSTQQIKGVIIDGNGKAVHNVAIGFSTHEKLKKYGTENGVLRNGSEITSPVKMWLESIDLLFDRLKKRNGQREFEEYLDVHNNMVQYTGGQGHKRF</sequence>
<dbReference type="WBParaSite" id="Csp11.Scaffold629.g15258.t1">
    <property type="protein sequence ID" value="Csp11.Scaffold629.g15258.t1"/>
    <property type="gene ID" value="Csp11.Scaffold629.g15258"/>
</dbReference>
<keyword evidence="1" id="KW-1185">Reference proteome</keyword>
<organism evidence="1 2">
    <name type="scientific">Caenorhabditis tropicalis</name>
    <dbReference type="NCBI Taxonomy" id="1561998"/>
    <lineage>
        <taxon>Eukaryota</taxon>
        <taxon>Metazoa</taxon>
        <taxon>Ecdysozoa</taxon>
        <taxon>Nematoda</taxon>
        <taxon>Chromadorea</taxon>
        <taxon>Rhabditida</taxon>
        <taxon>Rhabditina</taxon>
        <taxon>Rhabditomorpha</taxon>
        <taxon>Rhabditoidea</taxon>
        <taxon>Rhabditidae</taxon>
        <taxon>Peloderinae</taxon>
        <taxon>Caenorhabditis</taxon>
    </lineage>
</organism>
<name>A0A1I7U666_9PELO</name>
<evidence type="ECO:0000313" key="2">
    <source>
        <dbReference type="WBParaSite" id="Csp11.Scaffold629.g15258.t1"/>
    </source>
</evidence>
<dbReference type="Proteomes" id="UP000095282">
    <property type="component" value="Unplaced"/>
</dbReference>
<evidence type="ECO:0000313" key="1">
    <source>
        <dbReference type="Proteomes" id="UP000095282"/>
    </source>
</evidence>
<protein>
    <submittedName>
        <fullName evidence="2">FGGY_N domain-containing protein</fullName>
    </submittedName>
</protein>
<proteinExistence type="predicted"/>
<dbReference type="STRING" id="1561998.A0A1I7U666"/>
<reference evidence="2" key="1">
    <citation type="submission" date="2016-11" db="UniProtKB">
        <authorList>
            <consortium name="WormBaseParasite"/>
        </authorList>
    </citation>
    <scope>IDENTIFICATION</scope>
</reference>
<accession>A0A1I7U666</accession>
<dbReference type="Gene3D" id="3.30.420.40">
    <property type="match status" value="1"/>
</dbReference>
<dbReference type="AlphaFoldDB" id="A0A1I7U666"/>
<dbReference type="eggNOG" id="KOG2531">
    <property type="taxonomic scope" value="Eukaryota"/>
</dbReference>